<evidence type="ECO:0000313" key="8">
    <source>
        <dbReference type="Proteomes" id="UP000199391"/>
    </source>
</evidence>
<reference evidence="8" key="1">
    <citation type="submission" date="2016-10" db="EMBL/GenBank/DDBJ databases">
        <authorList>
            <person name="Varghese N."/>
            <person name="Submissions S."/>
        </authorList>
    </citation>
    <scope>NUCLEOTIDE SEQUENCE [LARGE SCALE GENOMIC DNA]</scope>
    <source>
        <strain evidence="8">CGMCC 1.11014</strain>
    </source>
</reference>
<evidence type="ECO:0000256" key="1">
    <source>
        <dbReference type="ARBA" id="ARBA00004141"/>
    </source>
</evidence>
<dbReference type="GO" id="GO:0016020">
    <property type="term" value="C:membrane"/>
    <property type="evidence" value="ECO:0007669"/>
    <property type="project" value="UniProtKB-SubCell"/>
</dbReference>
<feature type="transmembrane region" description="Helical" evidence="5">
    <location>
        <begin position="36"/>
        <end position="54"/>
    </location>
</feature>
<accession>A0A1I7FT20</accession>
<evidence type="ECO:0000313" key="7">
    <source>
        <dbReference type="EMBL" id="SFU39297.1"/>
    </source>
</evidence>
<dbReference type="InterPro" id="IPR007267">
    <property type="entry name" value="GtrA_DPMS_TM"/>
</dbReference>
<comment type="subcellular location">
    <subcellularLocation>
        <location evidence="1">Membrane</location>
        <topology evidence="1">Multi-pass membrane protein</topology>
    </subcellularLocation>
</comment>
<dbReference type="Pfam" id="PF04138">
    <property type="entry name" value="GtrA_DPMS_TM"/>
    <property type="match status" value="1"/>
</dbReference>
<evidence type="ECO:0000256" key="2">
    <source>
        <dbReference type="ARBA" id="ARBA00022692"/>
    </source>
</evidence>
<keyword evidence="4 5" id="KW-0472">Membrane</keyword>
<proteinExistence type="predicted"/>
<keyword evidence="2 5" id="KW-0812">Transmembrane</keyword>
<dbReference type="AlphaFoldDB" id="A0A1I7FT20"/>
<feature type="transmembrane region" description="Helical" evidence="5">
    <location>
        <begin position="74"/>
        <end position="95"/>
    </location>
</feature>
<keyword evidence="3 5" id="KW-1133">Transmembrane helix</keyword>
<sequence length="127" mass="12900">MFKLSPRVLVYLAGGVLSAAIDLGAMHLLMAGGMPTIPATTLAFVAGLLFNYTYHARVTFRAGGANAAPAGASFARYLCVVALGYAVTIALVAAGEALLGSPMAGKLVALPATAALGYVLGKIWIFV</sequence>
<gene>
    <name evidence="7" type="ORF">SAMN05216552_1002266</name>
</gene>
<organism evidence="7 8">
    <name type="scientific">Pseudoduganella namucuonensis</name>
    <dbReference type="NCBI Taxonomy" id="1035707"/>
    <lineage>
        <taxon>Bacteria</taxon>
        <taxon>Pseudomonadati</taxon>
        <taxon>Pseudomonadota</taxon>
        <taxon>Betaproteobacteria</taxon>
        <taxon>Burkholderiales</taxon>
        <taxon>Oxalobacteraceae</taxon>
        <taxon>Telluria group</taxon>
        <taxon>Pseudoduganella</taxon>
    </lineage>
</organism>
<dbReference type="RefSeq" id="WP_093553518.1">
    <property type="nucleotide sequence ID" value="NZ_FPBO01000002.1"/>
</dbReference>
<feature type="transmembrane region" description="Helical" evidence="5">
    <location>
        <begin position="107"/>
        <end position="126"/>
    </location>
</feature>
<dbReference type="OrthoDB" id="8758470at2"/>
<feature type="transmembrane region" description="Helical" evidence="5">
    <location>
        <begin position="9"/>
        <end position="30"/>
    </location>
</feature>
<evidence type="ECO:0000259" key="6">
    <source>
        <dbReference type="Pfam" id="PF04138"/>
    </source>
</evidence>
<dbReference type="STRING" id="1035707.SAMN05216552_1002266"/>
<evidence type="ECO:0000256" key="5">
    <source>
        <dbReference type="SAM" id="Phobius"/>
    </source>
</evidence>
<feature type="domain" description="GtrA/DPMS transmembrane" evidence="6">
    <location>
        <begin position="11"/>
        <end position="126"/>
    </location>
</feature>
<evidence type="ECO:0000256" key="4">
    <source>
        <dbReference type="ARBA" id="ARBA00023136"/>
    </source>
</evidence>
<name>A0A1I7FT20_9BURK</name>
<keyword evidence="8" id="KW-1185">Reference proteome</keyword>
<protein>
    <submittedName>
        <fullName evidence="7">GtrA-like protein</fullName>
    </submittedName>
</protein>
<dbReference type="EMBL" id="FPBO01000002">
    <property type="protein sequence ID" value="SFU39297.1"/>
    <property type="molecule type" value="Genomic_DNA"/>
</dbReference>
<evidence type="ECO:0000256" key="3">
    <source>
        <dbReference type="ARBA" id="ARBA00022989"/>
    </source>
</evidence>
<dbReference type="Proteomes" id="UP000199391">
    <property type="component" value="Unassembled WGS sequence"/>
</dbReference>
<dbReference type="GO" id="GO:0000271">
    <property type="term" value="P:polysaccharide biosynthetic process"/>
    <property type="evidence" value="ECO:0007669"/>
    <property type="project" value="InterPro"/>
</dbReference>